<dbReference type="EMBL" id="KL197724">
    <property type="protein sequence ID" value="KDQ55804.1"/>
    <property type="molecule type" value="Genomic_DNA"/>
</dbReference>
<evidence type="ECO:0000313" key="2">
    <source>
        <dbReference type="Proteomes" id="UP000027265"/>
    </source>
</evidence>
<dbReference type="InParanoid" id="A0A067PLU4"/>
<dbReference type="Proteomes" id="UP000027265">
    <property type="component" value="Unassembled WGS sequence"/>
</dbReference>
<keyword evidence="2" id="KW-1185">Reference proteome</keyword>
<proteinExistence type="predicted"/>
<accession>A0A067PLU4</accession>
<gene>
    <name evidence="1" type="ORF">JAAARDRAFT_330163</name>
</gene>
<name>A0A067PLU4_9AGAM</name>
<reference evidence="2" key="1">
    <citation type="journal article" date="2014" name="Proc. Natl. Acad. Sci. U.S.A.">
        <title>Extensive sampling of basidiomycete genomes demonstrates inadequacy of the white-rot/brown-rot paradigm for wood decay fungi.</title>
        <authorList>
            <person name="Riley R."/>
            <person name="Salamov A.A."/>
            <person name="Brown D.W."/>
            <person name="Nagy L.G."/>
            <person name="Floudas D."/>
            <person name="Held B.W."/>
            <person name="Levasseur A."/>
            <person name="Lombard V."/>
            <person name="Morin E."/>
            <person name="Otillar R."/>
            <person name="Lindquist E.A."/>
            <person name="Sun H."/>
            <person name="LaButti K.M."/>
            <person name="Schmutz J."/>
            <person name="Jabbour D."/>
            <person name="Luo H."/>
            <person name="Baker S.E."/>
            <person name="Pisabarro A.G."/>
            <person name="Walton J.D."/>
            <person name="Blanchette R.A."/>
            <person name="Henrissat B."/>
            <person name="Martin F."/>
            <person name="Cullen D."/>
            <person name="Hibbett D.S."/>
            <person name="Grigoriev I.V."/>
        </authorList>
    </citation>
    <scope>NUCLEOTIDE SEQUENCE [LARGE SCALE GENOMIC DNA]</scope>
    <source>
        <strain evidence="2">MUCL 33604</strain>
    </source>
</reference>
<organism evidence="1 2">
    <name type="scientific">Jaapia argillacea MUCL 33604</name>
    <dbReference type="NCBI Taxonomy" id="933084"/>
    <lineage>
        <taxon>Eukaryota</taxon>
        <taxon>Fungi</taxon>
        <taxon>Dikarya</taxon>
        <taxon>Basidiomycota</taxon>
        <taxon>Agaricomycotina</taxon>
        <taxon>Agaricomycetes</taxon>
        <taxon>Agaricomycetidae</taxon>
        <taxon>Jaapiales</taxon>
        <taxon>Jaapiaceae</taxon>
        <taxon>Jaapia</taxon>
    </lineage>
</organism>
<sequence length="84" mass="9454">MQHVRTQRELPSVFGALSLYYGVIFSKFSHHRTYHHLIYSHSSHHNLSINHICSRGALTGRTLFEARTCRPGKPDGVDIGSPPA</sequence>
<evidence type="ECO:0000313" key="1">
    <source>
        <dbReference type="EMBL" id="KDQ55804.1"/>
    </source>
</evidence>
<protein>
    <submittedName>
        <fullName evidence="1">Uncharacterized protein</fullName>
    </submittedName>
</protein>
<dbReference type="AlphaFoldDB" id="A0A067PLU4"/>
<dbReference type="HOGENOM" id="CLU_185460_0_0_1"/>